<gene>
    <name evidence="1" type="ORF">BPA01_37190</name>
</gene>
<dbReference type="Proteomes" id="UP000316882">
    <property type="component" value="Unassembled WGS sequence"/>
</dbReference>
<protein>
    <submittedName>
        <fullName evidence="1">Uncharacterized protein</fullName>
    </submittedName>
</protein>
<reference evidence="1 2" key="1">
    <citation type="submission" date="2019-06" db="EMBL/GenBank/DDBJ databases">
        <title>Whole genome shotgun sequence of Brevibacillus parabrevis NBRC 12334.</title>
        <authorList>
            <person name="Hosoyama A."/>
            <person name="Uohara A."/>
            <person name="Ohji S."/>
            <person name="Ichikawa N."/>
        </authorList>
    </citation>
    <scope>NUCLEOTIDE SEQUENCE [LARGE SCALE GENOMIC DNA]</scope>
    <source>
        <strain evidence="1 2">NBRC 12334</strain>
    </source>
</reference>
<dbReference type="RefSeq" id="WP_141254196.1">
    <property type="nucleotide sequence ID" value="NZ_BJMH01000019.1"/>
</dbReference>
<proteinExistence type="predicted"/>
<evidence type="ECO:0000313" key="2">
    <source>
        <dbReference type="Proteomes" id="UP000316882"/>
    </source>
</evidence>
<dbReference type="AlphaFoldDB" id="A0A4Y3PSW9"/>
<sequence length="72" mass="8328">MGVSGEIITYFLFYDSDEWASTLAYDPDGNLRDDLLSLEEIYAILDSPDVKPYKSELEDYKKAKRGPYSYDM</sequence>
<accession>A0A4Y3PSW9</accession>
<keyword evidence="2" id="KW-1185">Reference proteome</keyword>
<name>A0A4Y3PSW9_BREPA</name>
<comment type="caution">
    <text evidence="1">The sequence shown here is derived from an EMBL/GenBank/DDBJ whole genome shotgun (WGS) entry which is preliminary data.</text>
</comment>
<evidence type="ECO:0000313" key="1">
    <source>
        <dbReference type="EMBL" id="GEB34139.1"/>
    </source>
</evidence>
<dbReference type="EMBL" id="BJMH01000019">
    <property type="protein sequence ID" value="GEB34139.1"/>
    <property type="molecule type" value="Genomic_DNA"/>
</dbReference>
<organism evidence="1 2">
    <name type="scientific">Brevibacillus parabrevis</name>
    <dbReference type="NCBI Taxonomy" id="54914"/>
    <lineage>
        <taxon>Bacteria</taxon>
        <taxon>Bacillati</taxon>
        <taxon>Bacillota</taxon>
        <taxon>Bacilli</taxon>
        <taxon>Bacillales</taxon>
        <taxon>Paenibacillaceae</taxon>
        <taxon>Brevibacillus</taxon>
    </lineage>
</organism>
<dbReference type="STRING" id="54914.AV540_07675"/>